<dbReference type="Gene3D" id="2.40.50.40">
    <property type="match status" value="1"/>
</dbReference>
<dbReference type="Gene3D" id="2.20.25.10">
    <property type="match status" value="1"/>
</dbReference>
<reference evidence="3" key="1">
    <citation type="journal article" date="2018" name="Sci. Rep.">
        <title>Lignite coal burning seam in the remote Altai Mountains harbors a hydrogen-driven thermophilic microbial community.</title>
        <authorList>
            <person name="Kadnikov V.V."/>
            <person name="Mardanov A.V."/>
            <person name="Ivasenko D.A."/>
            <person name="Antsiferov D.V."/>
            <person name="Beletsky A.V."/>
            <person name="Karnachuk O.V."/>
            <person name="Ravin N.V."/>
        </authorList>
    </citation>
    <scope>NUCLEOTIDE SEQUENCE [LARGE SCALE GENOMIC DNA]</scope>
</reference>
<protein>
    <submittedName>
        <fullName evidence="2">Transcriptional regulatory protein</fullName>
    </submittedName>
</protein>
<comment type="caution">
    <text evidence="2">The sequence shown here is derived from an EMBL/GenBank/DDBJ whole genome shotgun (WGS) entry which is preliminary data.</text>
</comment>
<dbReference type="GO" id="GO:0003677">
    <property type="term" value="F:DNA binding"/>
    <property type="evidence" value="ECO:0007669"/>
    <property type="project" value="InterPro"/>
</dbReference>
<proteinExistence type="predicted"/>
<gene>
    <name evidence="2" type="ORF">BSOLF_1154</name>
</gene>
<evidence type="ECO:0000313" key="2">
    <source>
        <dbReference type="EMBL" id="PTQ57610.1"/>
    </source>
</evidence>
<dbReference type="Proteomes" id="UP000244338">
    <property type="component" value="Unassembled WGS sequence"/>
</dbReference>
<dbReference type="PANTHER" id="PTHR37299:SF1">
    <property type="entry name" value="STAGE 0 SPORULATION PROTEIN A HOMOLOG"/>
    <property type="match status" value="1"/>
</dbReference>
<organism evidence="2 3">
    <name type="scientific">Candidatus Carbonibacillus altaicus</name>
    <dbReference type="NCBI Taxonomy" id="2163959"/>
    <lineage>
        <taxon>Bacteria</taxon>
        <taxon>Bacillati</taxon>
        <taxon>Bacillota</taxon>
        <taxon>Bacilli</taxon>
        <taxon>Bacillales</taxon>
        <taxon>Candidatus Carbonibacillus</taxon>
    </lineage>
</organism>
<evidence type="ECO:0000259" key="1">
    <source>
        <dbReference type="PROSITE" id="PS50930"/>
    </source>
</evidence>
<dbReference type="EMBL" id="PEBX01000004">
    <property type="protein sequence ID" value="PTQ57610.1"/>
    <property type="molecule type" value="Genomic_DNA"/>
</dbReference>
<feature type="domain" description="HTH LytTR-type" evidence="1">
    <location>
        <begin position="130"/>
        <end position="235"/>
    </location>
</feature>
<sequence length="235" mass="26400">MQRSILSPDLPSKATKASKELSALPPALVIADEKQYLYYRKSPLIDLGIRPGDPLKPFSLSDVALREGREVMDERDAALFGVPYAGFATPVVHPTFGKMAVTLVFPSITLHVGYGDHRPPYAHPSSPDHLAIWDGRAFRLCPLQSILYLTTEGRKTKVVAKRLTGYHRQNLSTLLQTHLDPKRFVRVHRSTVVNIMHIHALHPYPNGTLLIEMSDGSRLQSSRQYAHALRTQFDF</sequence>
<dbReference type="InterPro" id="IPR007492">
    <property type="entry name" value="LytTR_DNA-bd_dom"/>
</dbReference>
<dbReference type="InterPro" id="IPR046947">
    <property type="entry name" value="LytR-like"/>
</dbReference>
<name>A0A2R6Y4J9_9BACL</name>
<dbReference type="GO" id="GO:0000156">
    <property type="term" value="F:phosphorelay response regulator activity"/>
    <property type="evidence" value="ECO:0007669"/>
    <property type="project" value="InterPro"/>
</dbReference>
<dbReference type="AlphaFoldDB" id="A0A2R6Y4J9"/>
<dbReference type="PANTHER" id="PTHR37299">
    <property type="entry name" value="TRANSCRIPTIONAL REGULATOR-RELATED"/>
    <property type="match status" value="1"/>
</dbReference>
<dbReference type="PROSITE" id="PS50930">
    <property type="entry name" value="HTH_LYTTR"/>
    <property type="match status" value="1"/>
</dbReference>
<dbReference type="Pfam" id="PF04397">
    <property type="entry name" value="LytTR"/>
    <property type="match status" value="1"/>
</dbReference>
<dbReference type="SMART" id="SM00850">
    <property type="entry name" value="LytTR"/>
    <property type="match status" value="1"/>
</dbReference>
<evidence type="ECO:0000313" key="3">
    <source>
        <dbReference type="Proteomes" id="UP000244338"/>
    </source>
</evidence>
<accession>A0A2R6Y4J9</accession>